<dbReference type="InterPro" id="IPR007621">
    <property type="entry name" value="TPM_dom"/>
</dbReference>
<dbReference type="PANTHER" id="PTHR30373:SF8">
    <property type="entry name" value="BLL7265 PROTEIN"/>
    <property type="match status" value="1"/>
</dbReference>
<feature type="transmembrane region" description="Helical" evidence="1">
    <location>
        <begin position="41"/>
        <end position="60"/>
    </location>
</feature>
<keyword evidence="1" id="KW-1133">Transmembrane helix</keyword>
<protein>
    <recommendedName>
        <fullName evidence="2">TPM domain-containing protein</fullName>
    </recommendedName>
</protein>
<accession>A0A0H1RA77</accession>
<proteinExistence type="predicted"/>
<dbReference type="PANTHER" id="PTHR30373">
    <property type="entry name" value="UPF0603 PROTEIN YGCG"/>
    <property type="match status" value="1"/>
</dbReference>
<dbReference type="EMBL" id="LCYG01000042">
    <property type="protein sequence ID" value="KLK92098.1"/>
    <property type="molecule type" value="Genomic_DNA"/>
</dbReference>
<evidence type="ECO:0000256" key="1">
    <source>
        <dbReference type="SAM" id="Phobius"/>
    </source>
</evidence>
<feature type="domain" description="TPM" evidence="2">
    <location>
        <begin position="98"/>
        <end position="179"/>
    </location>
</feature>
<evidence type="ECO:0000313" key="4">
    <source>
        <dbReference type="Proteomes" id="UP000035489"/>
    </source>
</evidence>
<dbReference type="PATRIC" id="fig|1225564.3.peg.4495"/>
<reference evidence="3 4" key="1">
    <citation type="submission" date="2015-05" db="EMBL/GenBank/DDBJ databases">
        <title>Draft genome sequence of Microvirga vignae strain BR3299, a novel nitrogen fixing bacteria isolated from Brazil semi-aired region.</title>
        <authorList>
            <person name="Zilli J.E."/>
            <person name="Passos S.R."/>
            <person name="Leite J."/>
            <person name="Baldani J.I."/>
            <person name="Xavier G.R."/>
            <person name="Rumjaneck N.G."/>
            <person name="Simoes-Araujo J.L."/>
        </authorList>
    </citation>
    <scope>NUCLEOTIDE SEQUENCE [LARGE SCALE GENOMIC DNA]</scope>
    <source>
        <strain evidence="3 4">BR3299</strain>
    </source>
</reference>
<keyword evidence="1" id="KW-0812">Transmembrane</keyword>
<sequence length="202" mass="22054">MISEHDRHRLSQVIHEAEKGTAGEIFVVVARQASAYRAIPALLGLFVALIMPWPLIWFTSLGPSRIFLIQLIVAFVLNFVLAWPQIHLALIPGSIKRARAHEAALREFASHGLSRTQGRTGVLIYVAAAEHYAEIIADIGIADRAGPAAWQEIIAELIEAIRQGRPGDGLIQAVQRAGAILAQHAPPQTHDTDELPNKVVIL</sequence>
<dbReference type="AlphaFoldDB" id="A0A0H1RA77"/>
<dbReference type="Pfam" id="PF04536">
    <property type="entry name" value="TPM_phosphatase"/>
    <property type="match status" value="1"/>
</dbReference>
<dbReference type="STRING" id="1225564.AA309_16960"/>
<evidence type="ECO:0000259" key="2">
    <source>
        <dbReference type="Pfam" id="PF04536"/>
    </source>
</evidence>
<feature type="transmembrane region" description="Helical" evidence="1">
    <location>
        <begin position="66"/>
        <end position="91"/>
    </location>
</feature>
<name>A0A0H1RA77_9HYPH</name>
<evidence type="ECO:0000313" key="3">
    <source>
        <dbReference type="EMBL" id="KLK92098.1"/>
    </source>
</evidence>
<dbReference type="OrthoDB" id="5825388at2"/>
<gene>
    <name evidence="3" type="ORF">AA309_16960</name>
</gene>
<keyword evidence="4" id="KW-1185">Reference proteome</keyword>
<dbReference type="RefSeq" id="WP_047190184.1">
    <property type="nucleotide sequence ID" value="NZ_LCYG01000042.1"/>
</dbReference>
<comment type="caution">
    <text evidence="3">The sequence shown here is derived from an EMBL/GenBank/DDBJ whole genome shotgun (WGS) entry which is preliminary data.</text>
</comment>
<keyword evidence="1" id="KW-0472">Membrane</keyword>
<dbReference type="Gene3D" id="3.10.310.50">
    <property type="match status" value="1"/>
</dbReference>
<dbReference type="Proteomes" id="UP000035489">
    <property type="component" value="Unassembled WGS sequence"/>
</dbReference>
<organism evidence="3 4">
    <name type="scientific">Microvirga vignae</name>
    <dbReference type="NCBI Taxonomy" id="1225564"/>
    <lineage>
        <taxon>Bacteria</taxon>
        <taxon>Pseudomonadati</taxon>
        <taxon>Pseudomonadota</taxon>
        <taxon>Alphaproteobacteria</taxon>
        <taxon>Hyphomicrobiales</taxon>
        <taxon>Methylobacteriaceae</taxon>
        <taxon>Microvirga</taxon>
    </lineage>
</organism>